<evidence type="ECO:0000313" key="2">
    <source>
        <dbReference type="EMBL" id="RAK44372.1"/>
    </source>
</evidence>
<dbReference type="SUPFAM" id="SSF89550">
    <property type="entry name" value="PHP domain-like"/>
    <property type="match status" value="1"/>
</dbReference>
<protein>
    <recommendedName>
        <fullName evidence="4">DNA repair protein</fullName>
    </recommendedName>
</protein>
<evidence type="ECO:0000256" key="1">
    <source>
        <dbReference type="SAM" id="Coils"/>
    </source>
</evidence>
<proteinExistence type="predicted"/>
<dbReference type="Gene3D" id="3.40.50.300">
    <property type="entry name" value="P-loop containing nucleotide triphosphate hydrolases"/>
    <property type="match status" value="1"/>
</dbReference>
<comment type="caution">
    <text evidence="2">The sequence shown here is derived from an EMBL/GenBank/DDBJ whole genome shotgun (WGS) entry which is preliminary data.</text>
</comment>
<evidence type="ECO:0000313" key="3">
    <source>
        <dbReference type="Proteomes" id="UP000249808"/>
    </source>
</evidence>
<keyword evidence="1" id="KW-0175">Coiled coil</keyword>
<dbReference type="SUPFAM" id="SSF52540">
    <property type="entry name" value="P-loop containing nucleoside triphosphate hydrolases"/>
    <property type="match status" value="1"/>
</dbReference>
<dbReference type="InterPro" id="IPR054787">
    <property type="entry name" value="TrlF_ATPase"/>
</dbReference>
<accession>A0A327ZPU6</accession>
<feature type="coiled-coil region" evidence="1">
    <location>
        <begin position="430"/>
        <end position="491"/>
    </location>
</feature>
<organism evidence="2 3">
    <name type="scientific">Macrococcus epidermidis</name>
    <dbReference type="NCBI Taxonomy" id="1902580"/>
    <lineage>
        <taxon>Bacteria</taxon>
        <taxon>Bacillati</taxon>
        <taxon>Bacillota</taxon>
        <taxon>Bacilli</taxon>
        <taxon>Bacillales</taxon>
        <taxon>Staphylococcaceae</taxon>
        <taxon>Macrococcus</taxon>
    </lineage>
</organism>
<sequence>MSYGSYWRKWDLHIHTPFTKLNNQFRLCGNENEVKDYWLEYCKLLNEYEAKVLGITDYFSVENYLNLKINRDEYGLKKDIVLFPNIELRVSDLTSRAAHKNEYQNSDSSKSKKRNNSKVNIHLIFNNEVKDDDLINFLRNIQVEDVDGKKINYIDNQDIIFQNGNIEYLPTSKDIINSLEATFGKQYRDNVLIMVPNSDDGISPNTGHGIKNNDNFVKNYVDIINTSNQSCISFYSGQSKRDLGKLFPCISGSDAHSYKEIKEYDKEKSTFIKSDLTFKGLKSILIEPLSRVHIGEKHPDIKLESKVIDTIELNHEYFGGQKLKFNPYLNTIIGGRSSGKSLLLSILAKKSNDSITVKKNNVDYNNLVHEISNKTIIKSKDGNEINNNFNIEFIYQDGLQEIAFDNEKRNIFIKEIIGDNQEIRTFENFKKEIRTTIQNLNLCLEKLLNENEEINNKLINFQNIHTIKQNIKSYESKLSEFQSSLSNEELQVANSISKKTNKIEQYITYQQNKIELLHDLKKQNILNFEETSGNLFNGLHKVIMNEMKNAENRINSYIESRVQRKIDLIDKYNVHLTKLKKNKLYVTYKKEQSNNPEKEKINNLLNREKFNLKARQNYDMALSTNLSSINNTINQIIECLKKCDTEINKELFVKDEVKIKLDVKFNINEVSNIFRNHFSIGQSKYKELAYGQFKEISLWENRDYEINTITIINDFISTIENILNSSLTKEGIFKKNKNISTFLNDISLLIFLTMDFIITYKNYEFNKMSEGKKSFILLVLILSQTDEDTPLLIDQPEDNLDNNAIYNDLITYLCKQKLKRQIFVVSHNANVTVAADSENIIIANEHDEENQNPNNNKFYYTNGSLENDLIERKVCKILEGGTDAFEKRRRRYTFL</sequence>
<dbReference type="Gene3D" id="3.20.20.140">
    <property type="entry name" value="Metal-dependent hydrolases"/>
    <property type="match status" value="1"/>
</dbReference>
<dbReference type="EMBL" id="PZJH01000004">
    <property type="protein sequence ID" value="RAK44372.1"/>
    <property type="molecule type" value="Genomic_DNA"/>
</dbReference>
<evidence type="ECO:0008006" key="4">
    <source>
        <dbReference type="Google" id="ProtNLM"/>
    </source>
</evidence>
<dbReference type="RefSeq" id="WP_111716419.1">
    <property type="nucleotide sequence ID" value="NZ_JBHSSR010000002.1"/>
</dbReference>
<gene>
    <name evidence="2" type="ORF">BHU61_09465</name>
</gene>
<dbReference type="Proteomes" id="UP000249808">
    <property type="component" value="Unassembled WGS sequence"/>
</dbReference>
<dbReference type="NCBIfam" id="NF045780">
    <property type="entry name" value="TrlF_fam_ATP"/>
    <property type="match status" value="1"/>
</dbReference>
<name>A0A327ZPU6_9STAP</name>
<dbReference type="InterPro" id="IPR027417">
    <property type="entry name" value="P-loop_NTPase"/>
</dbReference>
<dbReference type="InterPro" id="IPR016195">
    <property type="entry name" value="Pol/histidinol_Pase-like"/>
</dbReference>
<keyword evidence="3" id="KW-1185">Reference proteome</keyword>
<reference evidence="2 3" key="1">
    <citation type="journal article" date="2018" name="Front. Microbiol.">
        <title>Description and Comparative Genomics of Macrococcus caseolyticus subsp. hominis subsp. nov., Macrococcus goetzii sp. nov., Macrococcus epidermidis sp. nov., and Macrococcus bohemicus sp. nov., Novel Macrococci From Human Clinical Material With Virulence Potential and Suspected Uptake of Foreign DNA by Natural Transformation.</title>
        <authorList>
            <person name="Maslanova I."/>
            <person name="Wertheimer Z."/>
            <person name="Sedlacek I."/>
            <person name="Svec P."/>
            <person name="Indrakova A."/>
            <person name="Kovarovic V."/>
            <person name="Schumann P."/>
            <person name="Sproer C."/>
            <person name="Kralova S."/>
            <person name="Sedo O."/>
            <person name="Kristofova L."/>
            <person name="Vrbovska V."/>
            <person name="Fuzik T."/>
            <person name="Petras P."/>
            <person name="Zdrahal Z."/>
            <person name="Ruzickova V."/>
            <person name="Doskar J."/>
            <person name="Pantucek R."/>
        </authorList>
    </citation>
    <scope>NUCLEOTIDE SEQUENCE [LARGE SCALE GENOMIC DNA]</scope>
    <source>
        <strain evidence="2 3">01/688</strain>
    </source>
</reference>
<dbReference type="AlphaFoldDB" id="A0A327ZPU6"/>